<dbReference type="AlphaFoldDB" id="A0A1W4WWT4"/>
<evidence type="ECO:0000313" key="4">
    <source>
        <dbReference type="RefSeq" id="XP_018328341.1"/>
    </source>
</evidence>
<dbReference type="GeneID" id="108739108"/>
<dbReference type="RefSeq" id="XP_018328341.1">
    <property type="nucleotide sequence ID" value="XM_018472839.2"/>
</dbReference>
<name>A0A1W4WWT4_AGRPL</name>
<dbReference type="InterPro" id="IPR016193">
    <property type="entry name" value="Cytidine_deaminase-like"/>
</dbReference>
<dbReference type="PROSITE" id="PS51747">
    <property type="entry name" value="CYT_DCMP_DEAMINASES_2"/>
    <property type="match status" value="1"/>
</dbReference>
<evidence type="ECO:0000256" key="1">
    <source>
        <dbReference type="ARBA" id="ARBA00022801"/>
    </source>
</evidence>
<keyword evidence="3" id="KW-1185">Reference proteome</keyword>
<dbReference type="OrthoDB" id="408702at2759"/>
<dbReference type="KEGG" id="apln:108739108"/>
<dbReference type="GO" id="GO:0052717">
    <property type="term" value="F:tRNA-specific adenosine-34 deaminase activity"/>
    <property type="evidence" value="ECO:0007669"/>
    <property type="project" value="TreeGrafter"/>
</dbReference>
<dbReference type="PANTHER" id="PTHR11079:SF149">
    <property type="entry name" value="TRNA-SPECIFIC ADENOSINE DEAMINASE 2"/>
    <property type="match status" value="1"/>
</dbReference>
<dbReference type="GO" id="GO:0002100">
    <property type="term" value="P:tRNA wobble adenosine to inosine editing"/>
    <property type="evidence" value="ECO:0007669"/>
    <property type="project" value="TreeGrafter"/>
</dbReference>
<dbReference type="PANTHER" id="PTHR11079">
    <property type="entry name" value="CYTOSINE DEAMINASE FAMILY MEMBER"/>
    <property type="match status" value="1"/>
</dbReference>
<dbReference type="Pfam" id="PF00383">
    <property type="entry name" value="dCMP_cyt_deam_1"/>
    <property type="match status" value="1"/>
</dbReference>
<dbReference type="InParanoid" id="A0A1W4WWT4"/>
<evidence type="ECO:0000259" key="2">
    <source>
        <dbReference type="PROSITE" id="PS51747"/>
    </source>
</evidence>
<dbReference type="STRING" id="224129.A0A1W4WWT4"/>
<dbReference type="InterPro" id="IPR002125">
    <property type="entry name" value="CMP_dCMP_dom"/>
</dbReference>
<dbReference type="Proteomes" id="UP000192223">
    <property type="component" value="Unplaced"/>
</dbReference>
<gene>
    <name evidence="4" type="primary">LOC108739108</name>
</gene>
<accession>A0A1W4WWT4</accession>
<dbReference type="GO" id="GO:0005737">
    <property type="term" value="C:cytoplasm"/>
    <property type="evidence" value="ECO:0007669"/>
    <property type="project" value="TreeGrafter"/>
</dbReference>
<reference evidence="4" key="1">
    <citation type="submission" date="2025-08" db="UniProtKB">
        <authorList>
            <consortium name="RefSeq"/>
        </authorList>
    </citation>
    <scope>IDENTIFICATION</scope>
    <source>
        <tissue evidence="4">Entire body</tissue>
    </source>
</reference>
<proteinExistence type="predicted"/>
<dbReference type="Gene3D" id="3.40.140.10">
    <property type="entry name" value="Cytidine Deaminase, domain 2"/>
    <property type="match status" value="1"/>
</dbReference>
<evidence type="ECO:0000313" key="3">
    <source>
        <dbReference type="Proteomes" id="UP000192223"/>
    </source>
</evidence>
<dbReference type="GO" id="GO:0005634">
    <property type="term" value="C:nucleus"/>
    <property type="evidence" value="ECO:0007669"/>
    <property type="project" value="TreeGrafter"/>
</dbReference>
<sequence>MTDSNSIDETVNEVKLTEYQKKFVELAFKYAKEALAKLEVPVGCIFVYNENIIAEGRNEVNETRNATRHAEMVCIDQVINYCNDRKLDYKQVFKDLVERLS</sequence>
<protein>
    <submittedName>
        <fullName evidence="4">tRNA-specific adenosine deaminase 2</fullName>
    </submittedName>
</protein>
<dbReference type="SUPFAM" id="SSF53927">
    <property type="entry name" value="Cytidine deaminase-like"/>
    <property type="match status" value="1"/>
</dbReference>
<feature type="domain" description="CMP/dCMP-type deaminase" evidence="2">
    <location>
        <begin position="18"/>
        <end position="101"/>
    </location>
</feature>
<keyword evidence="1" id="KW-0378">Hydrolase</keyword>
<organism evidence="3 4">
    <name type="scientific">Agrilus planipennis</name>
    <name type="common">Emerald ash borer</name>
    <name type="synonym">Agrilus marcopoli</name>
    <dbReference type="NCBI Taxonomy" id="224129"/>
    <lineage>
        <taxon>Eukaryota</taxon>
        <taxon>Metazoa</taxon>
        <taxon>Ecdysozoa</taxon>
        <taxon>Arthropoda</taxon>
        <taxon>Hexapoda</taxon>
        <taxon>Insecta</taxon>
        <taxon>Pterygota</taxon>
        <taxon>Neoptera</taxon>
        <taxon>Endopterygota</taxon>
        <taxon>Coleoptera</taxon>
        <taxon>Polyphaga</taxon>
        <taxon>Elateriformia</taxon>
        <taxon>Buprestoidea</taxon>
        <taxon>Buprestidae</taxon>
        <taxon>Agrilinae</taxon>
        <taxon>Agrilus</taxon>
    </lineage>
</organism>